<name>A0AAD6FBL5_9TELE</name>
<evidence type="ECO:0000256" key="5">
    <source>
        <dbReference type="ARBA" id="ARBA00023018"/>
    </source>
</evidence>
<protein>
    <recommendedName>
        <fullName evidence="9">Zinc finger piccolo-type domain-containing protein</fullName>
    </recommendedName>
</protein>
<feature type="region of interest" description="Disordered" evidence="8">
    <location>
        <begin position="1"/>
        <end position="125"/>
    </location>
</feature>
<dbReference type="GO" id="GO:0035418">
    <property type="term" value="P:protein localization to synapse"/>
    <property type="evidence" value="ECO:0007669"/>
    <property type="project" value="TreeGrafter"/>
</dbReference>
<evidence type="ECO:0000256" key="2">
    <source>
        <dbReference type="ARBA" id="ARBA00022737"/>
    </source>
</evidence>
<evidence type="ECO:0000256" key="8">
    <source>
        <dbReference type="SAM" id="MobiDB-lite"/>
    </source>
</evidence>
<dbReference type="InterPro" id="IPR052098">
    <property type="entry name" value="Presynaptic_Scaffold_Bsn/Pclo"/>
</dbReference>
<evidence type="ECO:0000256" key="1">
    <source>
        <dbReference type="ARBA" id="ARBA00022723"/>
    </source>
</evidence>
<evidence type="ECO:0000313" key="10">
    <source>
        <dbReference type="EMBL" id="KAJ4927568.1"/>
    </source>
</evidence>
<feature type="compositionally biased region" description="Polar residues" evidence="8">
    <location>
        <begin position="55"/>
        <end position="65"/>
    </location>
</feature>
<dbReference type="Pfam" id="PF05715">
    <property type="entry name" value="zf-piccolo"/>
    <property type="match status" value="1"/>
</dbReference>
<keyword evidence="3" id="KW-0863">Zinc-finger</keyword>
<comment type="caution">
    <text evidence="10">The sequence shown here is derived from an EMBL/GenBank/DDBJ whole genome shotgun (WGS) entry which is preliminary data.</text>
</comment>
<keyword evidence="11" id="KW-1185">Reference proteome</keyword>
<dbReference type="GO" id="GO:1904071">
    <property type="term" value="P:presynaptic active zone assembly"/>
    <property type="evidence" value="ECO:0007669"/>
    <property type="project" value="TreeGrafter"/>
</dbReference>
<evidence type="ECO:0000313" key="11">
    <source>
        <dbReference type="Proteomes" id="UP001219934"/>
    </source>
</evidence>
<proteinExistence type="predicted"/>
<evidence type="ECO:0000256" key="4">
    <source>
        <dbReference type="ARBA" id="ARBA00022833"/>
    </source>
</evidence>
<feature type="compositionally biased region" description="Low complexity" evidence="8">
    <location>
        <begin position="88"/>
        <end position="114"/>
    </location>
</feature>
<keyword evidence="4" id="KW-0862">Zinc</keyword>
<accession>A0AAD6FBL5</accession>
<comment type="subcellular location">
    <subcellularLocation>
        <location evidence="7">Presynaptic active zone</location>
    </subcellularLocation>
</comment>
<gene>
    <name evidence="10" type="ORF">JOQ06_015293</name>
</gene>
<dbReference type="GO" id="GO:0098982">
    <property type="term" value="C:GABA-ergic synapse"/>
    <property type="evidence" value="ECO:0007669"/>
    <property type="project" value="TreeGrafter"/>
</dbReference>
<reference evidence="10" key="1">
    <citation type="submission" date="2022-11" db="EMBL/GenBank/DDBJ databases">
        <title>Chromosome-level genome of Pogonophryne albipinna.</title>
        <authorList>
            <person name="Jo E."/>
        </authorList>
    </citation>
    <scope>NUCLEOTIDE SEQUENCE</scope>
    <source>
        <strain evidence="10">SGF0006</strain>
        <tissue evidence="10">Muscle</tissue>
    </source>
</reference>
<keyword evidence="6" id="KW-0966">Cell projection</keyword>
<dbReference type="InterPro" id="IPR011011">
    <property type="entry name" value="Znf_FYVE_PHD"/>
</dbReference>
<evidence type="ECO:0000256" key="3">
    <source>
        <dbReference type="ARBA" id="ARBA00022771"/>
    </source>
</evidence>
<keyword evidence="5" id="KW-0770">Synapse</keyword>
<dbReference type="Gene3D" id="3.30.40.10">
    <property type="entry name" value="Zinc/RING finger domain, C3HC4 (zinc finger)"/>
    <property type="match status" value="1"/>
</dbReference>
<dbReference type="GO" id="GO:0048788">
    <property type="term" value="C:cytoskeleton of presynaptic active zone"/>
    <property type="evidence" value="ECO:0007669"/>
    <property type="project" value="TreeGrafter"/>
</dbReference>
<dbReference type="GO" id="GO:0008270">
    <property type="term" value="F:zinc ion binding"/>
    <property type="evidence" value="ECO:0007669"/>
    <property type="project" value="UniProtKB-KW"/>
</dbReference>
<dbReference type="GO" id="GO:0098882">
    <property type="term" value="F:structural constituent of presynaptic active zone"/>
    <property type="evidence" value="ECO:0007669"/>
    <property type="project" value="TreeGrafter"/>
</dbReference>
<dbReference type="GO" id="GO:0098978">
    <property type="term" value="C:glutamatergic synapse"/>
    <property type="evidence" value="ECO:0007669"/>
    <property type="project" value="TreeGrafter"/>
</dbReference>
<dbReference type="SUPFAM" id="SSF57903">
    <property type="entry name" value="FYVE/PHD zinc finger"/>
    <property type="match status" value="1"/>
</dbReference>
<dbReference type="AlphaFoldDB" id="A0AAD6FBL5"/>
<keyword evidence="1" id="KW-0479">Metal-binding</keyword>
<dbReference type="Proteomes" id="UP001219934">
    <property type="component" value="Unassembled WGS sequence"/>
</dbReference>
<evidence type="ECO:0000256" key="6">
    <source>
        <dbReference type="ARBA" id="ARBA00023273"/>
    </source>
</evidence>
<evidence type="ECO:0000256" key="7">
    <source>
        <dbReference type="ARBA" id="ARBA00034101"/>
    </source>
</evidence>
<dbReference type="EMBL" id="JAPTMU010000019">
    <property type="protein sequence ID" value="KAJ4927568.1"/>
    <property type="molecule type" value="Genomic_DNA"/>
</dbReference>
<sequence length="254" mass="26509">MAKAPSQPDLSHNSPAHHPQHPRQDQTRSAGSSPSRQPPPPEQTFGKLFGFGASLLNQASTLISETTQPQQPPPKTAPKPGGPPGPGPAASKPSGPQPAHQGPRGPAQQQQQHASPEASKPKSSCPLCKTGLNIGNTAEQPNYNTCTQCHQQVCNLCGFNPTPHLVEESNPKPDGCQHHASNPAMLSLAAPKLMMGPLAVPGLSSLSEPQRWAGAVLPPLLLGPLVSTHHFTRLIVLQLSGSSEDDHISCGGLA</sequence>
<dbReference type="GO" id="GO:0030424">
    <property type="term" value="C:axon"/>
    <property type="evidence" value="ECO:0007669"/>
    <property type="project" value="TreeGrafter"/>
</dbReference>
<dbReference type="PANTHER" id="PTHR14113:SF1">
    <property type="entry name" value="PROTEIN BASSOON"/>
    <property type="match status" value="1"/>
</dbReference>
<keyword evidence="2" id="KW-0677">Repeat</keyword>
<dbReference type="InterPro" id="IPR008899">
    <property type="entry name" value="Znf_piccolo"/>
</dbReference>
<feature type="domain" description="Zinc finger piccolo-type" evidence="9">
    <location>
        <begin position="124"/>
        <end position="169"/>
    </location>
</feature>
<organism evidence="10 11">
    <name type="scientific">Pogonophryne albipinna</name>
    <dbReference type="NCBI Taxonomy" id="1090488"/>
    <lineage>
        <taxon>Eukaryota</taxon>
        <taxon>Metazoa</taxon>
        <taxon>Chordata</taxon>
        <taxon>Craniata</taxon>
        <taxon>Vertebrata</taxon>
        <taxon>Euteleostomi</taxon>
        <taxon>Actinopterygii</taxon>
        <taxon>Neopterygii</taxon>
        <taxon>Teleostei</taxon>
        <taxon>Neoteleostei</taxon>
        <taxon>Acanthomorphata</taxon>
        <taxon>Eupercaria</taxon>
        <taxon>Perciformes</taxon>
        <taxon>Notothenioidei</taxon>
        <taxon>Pogonophryne</taxon>
    </lineage>
</organism>
<feature type="compositionally biased region" description="Pro residues" evidence="8">
    <location>
        <begin position="70"/>
        <end position="87"/>
    </location>
</feature>
<dbReference type="PANTHER" id="PTHR14113">
    <property type="entry name" value="PICCOLO/BASSOON"/>
    <property type="match status" value="1"/>
</dbReference>
<evidence type="ECO:0000259" key="9">
    <source>
        <dbReference type="Pfam" id="PF05715"/>
    </source>
</evidence>
<dbReference type="InterPro" id="IPR013083">
    <property type="entry name" value="Znf_RING/FYVE/PHD"/>
</dbReference>